<feature type="transmembrane region" description="Helical" evidence="2">
    <location>
        <begin position="150"/>
        <end position="171"/>
    </location>
</feature>
<keyword evidence="4" id="KW-1185">Reference proteome</keyword>
<gene>
    <name evidence="3" type="ORF">NEOLEDRAFT_1138373</name>
</gene>
<evidence type="ECO:0000313" key="3">
    <source>
        <dbReference type="EMBL" id="KZT22218.1"/>
    </source>
</evidence>
<accession>A0A165QC92</accession>
<dbReference type="Proteomes" id="UP000076761">
    <property type="component" value="Unassembled WGS sequence"/>
</dbReference>
<keyword evidence="2" id="KW-1133">Transmembrane helix</keyword>
<name>A0A165QC92_9AGAM</name>
<evidence type="ECO:0000256" key="2">
    <source>
        <dbReference type="SAM" id="Phobius"/>
    </source>
</evidence>
<dbReference type="AlphaFoldDB" id="A0A165QC92"/>
<feature type="transmembrane region" description="Helical" evidence="2">
    <location>
        <begin position="113"/>
        <end position="138"/>
    </location>
</feature>
<sequence length="204" mass="22056">MDASQSTAFQSADKGHIVFFVLASIGRAVVRSSGTILPSVAPQTQNYHTLQRQLSDSSKVSLTVLLAFLAVEIILQETFTKILAFVTTLYTVALRFSFTGLHTREFKRRVSSITFPMFVILSAVPDAGVLVLTCISVARCMTSPLYATGTIILACLPLLVTHIHPALSFIWTTSFSRSPSLLPGPGDVSRSSRMAVEDSTASVE</sequence>
<dbReference type="OrthoDB" id="2688201at2759"/>
<evidence type="ECO:0000313" key="4">
    <source>
        <dbReference type="Proteomes" id="UP000076761"/>
    </source>
</evidence>
<keyword evidence="2" id="KW-0812">Transmembrane</keyword>
<keyword evidence="2" id="KW-0472">Membrane</keyword>
<feature type="transmembrane region" description="Helical" evidence="2">
    <location>
        <begin position="82"/>
        <end position="101"/>
    </location>
</feature>
<organism evidence="3 4">
    <name type="scientific">Neolentinus lepideus HHB14362 ss-1</name>
    <dbReference type="NCBI Taxonomy" id="1314782"/>
    <lineage>
        <taxon>Eukaryota</taxon>
        <taxon>Fungi</taxon>
        <taxon>Dikarya</taxon>
        <taxon>Basidiomycota</taxon>
        <taxon>Agaricomycotina</taxon>
        <taxon>Agaricomycetes</taxon>
        <taxon>Gloeophyllales</taxon>
        <taxon>Gloeophyllaceae</taxon>
        <taxon>Neolentinus</taxon>
    </lineage>
</organism>
<evidence type="ECO:0000256" key="1">
    <source>
        <dbReference type="SAM" id="MobiDB-lite"/>
    </source>
</evidence>
<dbReference type="InParanoid" id="A0A165QC92"/>
<protein>
    <submittedName>
        <fullName evidence="3">Uncharacterized protein</fullName>
    </submittedName>
</protein>
<dbReference type="EMBL" id="KV425598">
    <property type="protein sequence ID" value="KZT22218.1"/>
    <property type="molecule type" value="Genomic_DNA"/>
</dbReference>
<feature type="region of interest" description="Disordered" evidence="1">
    <location>
        <begin position="182"/>
        <end position="204"/>
    </location>
</feature>
<proteinExistence type="predicted"/>
<reference evidence="3 4" key="1">
    <citation type="journal article" date="2016" name="Mol. Biol. Evol.">
        <title>Comparative Genomics of Early-Diverging Mushroom-Forming Fungi Provides Insights into the Origins of Lignocellulose Decay Capabilities.</title>
        <authorList>
            <person name="Nagy L.G."/>
            <person name="Riley R."/>
            <person name="Tritt A."/>
            <person name="Adam C."/>
            <person name="Daum C."/>
            <person name="Floudas D."/>
            <person name="Sun H."/>
            <person name="Yadav J.S."/>
            <person name="Pangilinan J."/>
            <person name="Larsson K.H."/>
            <person name="Matsuura K."/>
            <person name="Barry K."/>
            <person name="Labutti K."/>
            <person name="Kuo R."/>
            <person name="Ohm R.A."/>
            <person name="Bhattacharya S.S."/>
            <person name="Shirouzu T."/>
            <person name="Yoshinaga Y."/>
            <person name="Martin F.M."/>
            <person name="Grigoriev I.V."/>
            <person name="Hibbett D.S."/>
        </authorList>
    </citation>
    <scope>NUCLEOTIDE SEQUENCE [LARGE SCALE GENOMIC DNA]</scope>
    <source>
        <strain evidence="3 4">HHB14362 ss-1</strain>
    </source>
</reference>